<dbReference type="RefSeq" id="XP_002178240.1">
    <property type="nucleotide sequence ID" value="XM_002178204.1"/>
</dbReference>
<feature type="region of interest" description="Disordered" evidence="1">
    <location>
        <begin position="65"/>
        <end position="88"/>
    </location>
</feature>
<dbReference type="AlphaFoldDB" id="B7FU24"/>
<protein>
    <submittedName>
        <fullName evidence="4">Uncharacterized protein</fullName>
    </submittedName>
</protein>
<keyword evidence="2" id="KW-1133">Transmembrane helix</keyword>
<dbReference type="GeneID" id="7197668"/>
<evidence type="ECO:0000256" key="3">
    <source>
        <dbReference type="SAM" id="SignalP"/>
    </source>
</evidence>
<dbReference type="EMBL" id="CM000607">
    <property type="protein sequence ID" value="EEC49905.1"/>
    <property type="molecule type" value="Genomic_DNA"/>
</dbReference>
<name>B7FU24_PHATC</name>
<keyword evidence="2" id="KW-0812">Transmembrane</keyword>
<dbReference type="PaxDb" id="2850-Phatr33858"/>
<keyword evidence="2" id="KW-0472">Membrane</keyword>
<feature type="transmembrane region" description="Helical" evidence="2">
    <location>
        <begin position="649"/>
        <end position="668"/>
    </location>
</feature>
<dbReference type="InParanoid" id="B7FU24"/>
<evidence type="ECO:0000313" key="4">
    <source>
        <dbReference type="EMBL" id="EEC49905.1"/>
    </source>
</evidence>
<dbReference type="OrthoDB" id="43720at2759"/>
<reference evidence="5" key="2">
    <citation type="submission" date="2008-08" db="EMBL/GenBank/DDBJ databases">
        <authorList>
            <consortium name="Diatom Consortium"/>
            <person name="Grigoriev I."/>
            <person name="Grimwood J."/>
            <person name="Kuo A."/>
            <person name="Otillar R.P."/>
            <person name="Salamov A."/>
            <person name="Detter J.C."/>
            <person name="Lindquist E."/>
            <person name="Shapiro H."/>
            <person name="Lucas S."/>
            <person name="Glavina del Rio T."/>
            <person name="Pitluck S."/>
            <person name="Rokhsar D."/>
            <person name="Bowler C."/>
        </authorList>
    </citation>
    <scope>GENOME REANNOTATION</scope>
    <source>
        <strain evidence="5">CCAP 1055/1</strain>
    </source>
</reference>
<keyword evidence="3" id="KW-0732">Signal</keyword>
<dbReference type="KEGG" id="pti:PHATRDRAFT_33858"/>
<sequence length="712" mass="79885">MTRVAFVLSFLVATALDSIEAGIFSLELKRAAEEAIQHSHKLHVEDRLRRRNFDEKLRLMSQPKARALNNYDSDDEQNSGQNDDQFQDNQSDYEWNEQMAEQDFGFEITEYALKYTGCQTVESYDDAIAADEEIDGVLKARRFATFRLCPTQDCSSNNHIGCSSNYGEYVVSMDQFLGGLISTEEDRVRGFCMYCQECASIQSFKAFVSEITALKSASVQAAGTFYAQWAANYQEANGYNDNYDDDTMAAMYWQVLNSNNGNYANNYRNGNYVNSQAYSDSSSNGSGSSNRWWQNNANAQVWSSSSNQQHSQQGSWDSMGNWYGRPLLNGYFEDGGTFYAGWGYVSQYNGSFVLLDENQPVYYDVSLFGDLPEGWDESWFQNPDEVESCAYSSSKSCSNQYTSCMEILEDENYISYMKDTYGSSYEQQREQGRASEFLQCTAVDAQYSAYGTNGQFYIGPHCDSNGRSIELGVFTDQYCSNHSSDIPVTDLLGYDPLEDNANLFPDECIPCADNSTSIQQWYEADYGEAGVAQVCSTLYQLSGKCNKNLSPTQVYGQIVYSNQTSQRGVNCTGDEESCDEYDQMYQSQQQGENEAKVCSFIASLTSGTYDRNGQVSGTGSNWPKQWSSPSNWRREFEIEKKAMGTGQKVTLAFGALAVVAMAAYAIFLRETLSRRKTPLCCKKGEEEMDITRQNSGIVMGRSQSAPSSIPLI</sequence>
<dbReference type="Proteomes" id="UP000000759">
    <property type="component" value="Chromosome 4"/>
</dbReference>
<dbReference type="HOGENOM" id="CLU_260969_0_0_1"/>
<evidence type="ECO:0000313" key="5">
    <source>
        <dbReference type="Proteomes" id="UP000000759"/>
    </source>
</evidence>
<evidence type="ECO:0000256" key="2">
    <source>
        <dbReference type="SAM" id="Phobius"/>
    </source>
</evidence>
<evidence type="ECO:0000256" key="1">
    <source>
        <dbReference type="SAM" id="MobiDB-lite"/>
    </source>
</evidence>
<keyword evidence="5" id="KW-1185">Reference proteome</keyword>
<organism evidence="4 5">
    <name type="scientific">Phaeodactylum tricornutum (strain CCAP 1055/1)</name>
    <dbReference type="NCBI Taxonomy" id="556484"/>
    <lineage>
        <taxon>Eukaryota</taxon>
        <taxon>Sar</taxon>
        <taxon>Stramenopiles</taxon>
        <taxon>Ochrophyta</taxon>
        <taxon>Bacillariophyta</taxon>
        <taxon>Bacillariophyceae</taxon>
        <taxon>Bacillariophycidae</taxon>
        <taxon>Naviculales</taxon>
        <taxon>Phaeodactylaceae</taxon>
        <taxon>Phaeodactylum</taxon>
    </lineage>
</organism>
<gene>
    <name evidence="4" type="ORF">PHATRDRAFT_33858</name>
</gene>
<accession>B7FU24</accession>
<feature type="signal peptide" evidence="3">
    <location>
        <begin position="1"/>
        <end position="21"/>
    </location>
</feature>
<proteinExistence type="predicted"/>
<feature type="compositionally biased region" description="Low complexity" evidence="1">
    <location>
        <begin position="78"/>
        <end position="88"/>
    </location>
</feature>
<reference evidence="4 5" key="1">
    <citation type="journal article" date="2008" name="Nature">
        <title>The Phaeodactylum genome reveals the evolutionary history of diatom genomes.</title>
        <authorList>
            <person name="Bowler C."/>
            <person name="Allen A.E."/>
            <person name="Badger J.H."/>
            <person name="Grimwood J."/>
            <person name="Jabbari K."/>
            <person name="Kuo A."/>
            <person name="Maheswari U."/>
            <person name="Martens C."/>
            <person name="Maumus F."/>
            <person name="Otillar R.P."/>
            <person name="Rayko E."/>
            <person name="Salamov A."/>
            <person name="Vandepoele K."/>
            <person name="Beszteri B."/>
            <person name="Gruber A."/>
            <person name="Heijde M."/>
            <person name="Katinka M."/>
            <person name="Mock T."/>
            <person name="Valentin K."/>
            <person name="Verret F."/>
            <person name="Berges J.A."/>
            <person name="Brownlee C."/>
            <person name="Cadoret J.P."/>
            <person name="Chiovitti A."/>
            <person name="Choi C.J."/>
            <person name="Coesel S."/>
            <person name="De Martino A."/>
            <person name="Detter J.C."/>
            <person name="Durkin C."/>
            <person name="Falciatore A."/>
            <person name="Fournet J."/>
            <person name="Haruta M."/>
            <person name="Huysman M.J."/>
            <person name="Jenkins B.D."/>
            <person name="Jiroutova K."/>
            <person name="Jorgensen R.E."/>
            <person name="Joubert Y."/>
            <person name="Kaplan A."/>
            <person name="Kroger N."/>
            <person name="Kroth P.G."/>
            <person name="La Roche J."/>
            <person name="Lindquist E."/>
            <person name="Lommer M."/>
            <person name="Martin-Jezequel V."/>
            <person name="Lopez P.J."/>
            <person name="Lucas S."/>
            <person name="Mangogna M."/>
            <person name="McGinnis K."/>
            <person name="Medlin L.K."/>
            <person name="Montsant A."/>
            <person name="Oudot-Le Secq M.P."/>
            <person name="Napoli C."/>
            <person name="Obornik M."/>
            <person name="Parker M.S."/>
            <person name="Petit J.L."/>
            <person name="Porcel B.M."/>
            <person name="Poulsen N."/>
            <person name="Robison M."/>
            <person name="Rychlewski L."/>
            <person name="Rynearson T.A."/>
            <person name="Schmutz J."/>
            <person name="Shapiro H."/>
            <person name="Siaut M."/>
            <person name="Stanley M."/>
            <person name="Sussman M.R."/>
            <person name="Taylor A.R."/>
            <person name="Vardi A."/>
            <person name="von Dassow P."/>
            <person name="Vyverman W."/>
            <person name="Willis A."/>
            <person name="Wyrwicz L.S."/>
            <person name="Rokhsar D.S."/>
            <person name="Weissenbach J."/>
            <person name="Armbrust E.V."/>
            <person name="Green B.R."/>
            <person name="Van de Peer Y."/>
            <person name="Grigoriev I.V."/>
        </authorList>
    </citation>
    <scope>NUCLEOTIDE SEQUENCE [LARGE SCALE GENOMIC DNA]</scope>
    <source>
        <strain evidence="4 5">CCAP 1055/1</strain>
    </source>
</reference>
<feature type="chain" id="PRO_5002855443" evidence="3">
    <location>
        <begin position="22"/>
        <end position="712"/>
    </location>
</feature>